<feature type="domain" description="CN hydrolase" evidence="2">
    <location>
        <begin position="2"/>
        <end position="315"/>
    </location>
</feature>
<dbReference type="SUPFAM" id="SSF56317">
    <property type="entry name" value="Carbon-nitrogen hydrolase"/>
    <property type="match status" value="1"/>
</dbReference>
<dbReference type="Gene3D" id="3.60.110.10">
    <property type="entry name" value="Carbon-nitrogen hydrolase"/>
    <property type="match status" value="1"/>
</dbReference>
<name>M7SDT6_EUTLA</name>
<dbReference type="Proteomes" id="UP000012174">
    <property type="component" value="Unassembled WGS sequence"/>
</dbReference>
<dbReference type="EMBL" id="KB707435">
    <property type="protein sequence ID" value="EMR62368.1"/>
    <property type="molecule type" value="Genomic_DNA"/>
</dbReference>
<feature type="region of interest" description="Disordered" evidence="1">
    <location>
        <begin position="100"/>
        <end position="126"/>
    </location>
</feature>
<sequence>MAKAAVGQICSSASMAHNLEQCVNLVGRAAAAGAKVLFLPEASDYIATSAQESLHLARPVSQSPFVAGLQSAAAEHRVAVHVGIHVPVTVKPTVATATTTTTTTTTTVPVSEPAENGNTETPTTTTTTKLYNRTILITPSGTLDASATYDKLHLFDYGTLRESASTQAGASLTAPFASPVGRAGSLICFDLRFPEPALALARPGAGSPFRGNPAQVLLFPSAFTVPTGRAHWEVLLRARAIETGAWVIAAAQVGRHHGAGGKRVSYGRSLVVDPWGKVVLELKGVKGGADDEPDTWEAEDGAVGQLGIVDVDLDMWDRVRERMPLKRRT</sequence>
<dbReference type="eggNOG" id="KOG0807">
    <property type="taxonomic scope" value="Eukaryota"/>
</dbReference>
<evidence type="ECO:0000256" key="1">
    <source>
        <dbReference type="SAM" id="MobiDB-lite"/>
    </source>
</evidence>
<organism evidence="3 4">
    <name type="scientific">Eutypa lata (strain UCR-EL1)</name>
    <name type="common">Grapevine dieback disease fungus</name>
    <name type="synonym">Eutypa armeniacae</name>
    <dbReference type="NCBI Taxonomy" id="1287681"/>
    <lineage>
        <taxon>Eukaryota</taxon>
        <taxon>Fungi</taxon>
        <taxon>Dikarya</taxon>
        <taxon>Ascomycota</taxon>
        <taxon>Pezizomycotina</taxon>
        <taxon>Sordariomycetes</taxon>
        <taxon>Xylariomycetidae</taxon>
        <taxon>Xylariales</taxon>
        <taxon>Diatrypaceae</taxon>
        <taxon>Eutypa</taxon>
    </lineage>
</organism>
<dbReference type="GO" id="GO:0043605">
    <property type="term" value="P:amide catabolic process"/>
    <property type="evidence" value="ECO:0007669"/>
    <property type="project" value="EnsemblFungi"/>
</dbReference>
<dbReference type="OMA" id="MRVAVCQ"/>
<dbReference type="GO" id="GO:0110050">
    <property type="term" value="F:deaminated glutathione amidase activity"/>
    <property type="evidence" value="ECO:0007669"/>
    <property type="project" value="EnsemblFungi"/>
</dbReference>
<feature type="compositionally biased region" description="Low complexity" evidence="1">
    <location>
        <begin position="100"/>
        <end position="110"/>
    </location>
</feature>
<proteinExistence type="predicted"/>
<dbReference type="Pfam" id="PF00795">
    <property type="entry name" value="CN_hydrolase"/>
    <property type="match status" value="1"/>
</dbReference>
<evidence type="ECO:0000313" key="3">
    <source>
        <dbReference type="EMBL" id="EMR62368.1"/>
    </source>
</evidence>
<dbReference type="PANTHER" id="PTHR23088">
    <property type="entry name" value="NITRILASE-RELATED"/>
    <property type="match status" value="1"/>
</dbReference>
<dbReference type="OrthoDB" id="10250282at2759"/>
<gene>
    <name evidence="3" type="ORF">UCREL1_10693</name>
</gene>
<dbReference type="AlphaFoldDB" id="M7SDT6"/>
<accession>M7SDT6</accession>
<protein>
    <submittedName>
        <fullName evidence="3">Putative nitrilase and fragile histidine triad fusion protein hit protein</fullName>
    </submittedName>
</protein>
<dbReference type="InterPro" id="IPR036526">
    <property type="entry name" value="C-N_Hydrolase_sf"/>
</dbReference>
<evidence type="ECO:0000259" key="2">
    <source>
        <dbReference type="PROSITE" id="PS50263"/>
    </source>
</evidence>
<keyword evidence="4" id="KW-1185">Reference proteome</keyword>
<dbReference type="PROSITE" id="PS50263">
    <property type="entry name" value="CN_HYDROLASE"/>
    <property type="match status" value="1"/>
</dbReference>
<dbReference type="HOGENOM" id="CLU_030130_1_2_1"/>
<dbReference type="STRING" id="1287681.M7SDT6"/>
<dbReference type="InterPro" id="IPR003010">
    <property type="entry name" value="C-N_Hydrolase"/>
</dbReference>
<reference evidence="4" key="1">
    <citation type="journal article" date="2013" name="Genome Announc.">
        <title>Draft genome sequence of the grapevine dieback fungus Eutypa lata UCR-EL1.</title>
        <authorList>
            <person name="Blanco-Ulate B."/>
            <person name="Rolshausen P.E."/>
            <person name="Cantu D."/>
        </authorList>
    </citation>
    <scope>NUCLEOTIDE SEQUENCE [LARGE SCALE GENOMIC DNA]</scope>
    <source>
        <strain evidence="4">UCR-EL1</strain>
    </source>
</reference>
<dbReference type="PANTHER" id="PTHR23088:SF27">
    <property type="entry name" value="DEAMINATED GLUTATHIONE AMIDASE"/>
    <property type="match status" value="1"/>
</dbReference>
<evidence type="ECO:0000313" key="4">
    <source>
        <dbReference type="Proteomes" id="UP000012174"/>
    </source>
</evidence>
<dbReference type="KEGG" id="ela:UCREL1_10693"/>